<dbReference type="Pfam" id="PF21725">
    <property type="entry name" value="T7SS_signal"/>
    <property type="match status" value="1"/>
</dbReference>
<name>A0A0F0KIW7_9MICO</name>
<dbReference type="EMBL" id="JYIV01000028">
    <property type="protein sequence ID" value="KJL20384.1"/>
    <property type="molecule type" value="Genomic_DNA"/>
</dbReference>
<dbReference type="Proteomes" id="UP000033725">
    <property type="component" value="Unassembled WGS sequence"/>
</dbReference>
<feature type="domain" description="Putative T7SS secretion signal" evidence="1">
    <location>
        <begin position="1"/>
        <end position="180"/>
    </location>
</feature>
<dbReference type="AlphaFoldDB" id="A0A0F0KIW7"/>
<dbReference type="InterPro" id="IPR049082">
    <property type="entry name" value="T7SS_signal"/>
</dbReference>
<evidence type="ECO:0000259" key="1">
    <source>
        <dbReference type="Pfam" id="PF21725"/>
    </source>
</evidence>
<protein>
    <recommendedName>
        <fullName evidence="1">Putative T7SS secretion signal domain-containing protein</fullName>
    </recommendedName>
</protein>
<sequence>MELGQTQSAVDLVPGSVASVRTTAEQWKARGAAADRVRDGLSTVDDGGTWRGDAYSAYLERFERQLLHWKDAGEWLGAGARALFTWADALEWAQDEAARAIALWNEAEQQAATALAAHQAHVRELRIGLGLRGAEADVPFVDPSAAAHDEAQDVLFNARMTLDVFARECADRLDEAADAARMPLTEEEAGEEMRQTLALAAIDVAVVQPFRATWEALQVAGQTLWEHPDIILEMLGGVAMVVGGGIMFGSGGALAVTGVGTVPGGGLAWAGAGVAAAGLTAAGLAAGRWMSETAADASARAPHPIYGGRNVRGEYNGDGQRPWVDAEKIGLDRVAERRRVEVIRDKVRATIEGLRRPGAAFDQSRYFDGLFRNADGTYTAIEIKGGTGSRSAAQASFDSTVSPERPATAILNGEKIRIVRVILETVK</sequence>
<comment type="caution">
    <text evidence="2">The sequence shown here is derived from an EMBL/GenBank/DDBJ whole genome shotgun (WGS) entry which is preliminary data.</text>
</comment>
<dbReference type="RefSeq" id="WP_045264463.1">
    <property type="nucleotide sequence ID" value="NZ_JYIV01000028.1"/>
</dbReference>
<dbReference type="PATRIC" id="fig|82380.10.peg.2613"/>
<evidence type="ECO:0000313" key="3">
    <source>
        <dbReference type="Proteomes" id="UP000033725"/>
    </source>
</evidence>
<proteinExistence type="predicted"/>
<organism evidence="2 3">
    <name type="scientific">Microbacterium oxydans</name>
    <dbReference type="NCBI Taxonomy" id="82380"/>
    <lineage>
        <taxon>Bacteria</taxon>
        <taxon>Bacillati</taxon>
        <taxon>Actinomycetota</taxon>
        <taxon>Actinomycetes</taxon>
        <taxon>Micrococcales</taxon>
        <taxon>Microbacteriaceae</taxon>
        <taxon>Microbacterium</taxon>
    </lineage>
</organism>
<evidence type="ECO:0000313" key="2">
    <source>
        <dbReference type="EMBL" id="KJL20384.1"/>
    </source>
</evidence>
<accession>A0A0F0KIW7</accession>
<gene>
    <name evidence="2" type="ORF">RN51_02600</name>
</gene>
<reference evidence="2 3" key="1">
    <citation type="submission" date="2015-02" db="EMBL/GenBank/DDBJ databases">
        <title>Draft genome sequences of ten Microbacterium spp. with emphasis on heavy metal contaminated environments.</title>
        <authorList>
            <person name="Corretto E."/>
        </authorList>
    </citation>
    <scope>NUCLEOTIDE SEQUENCE [LARGE SCALE GENOMIC DNA]</scope>
    <source>
        <strain evidence="2 3">BEL163</strain>
    </source>
</reference>